<reference evidence="2 3" key="1">
    <citation type="journal article" date="2020" name="G3 (Bethesda)">
        <title>Draft Genome of the Common Snapping Turtle, Chelydra serpentina, a Model for Phenotypic Plasticity in Reptiles.</title>
        <authorList>
            <person name="Das D."/>
            <person name="Singh S.K."/>
            <person name="Bierstedt J."/>
            <person name="Erickson A."/>
            <person name="Galli G.L.J."/>
            <person name="Crossley D.A. 2nd"/>
            <person name="Rhen T."/>
        </authorList>
    </citation>
    <scope>NUCLEOTIDE SEQUENCE [LARGE SCALE GENOMIC DNA]</scope>
    <source>
        <strain evidence="2">KW</strain>
    </source>
</reference>
<accession>A0A8T1SPI0</accession>
<evidence type="ECO:0000256" key="1">
    <source>
        <dbReference type="SAM" id="MobiDB-lite"/>
    </source>
</evidence>
<gene>
    <name evidence="2" type="ORF">G0U57_003298</name>
</gene>
<feature type="region of interest" description="Disordered" evidence="1">
    <location>
        <begin position="142"/>
        <end position="167"/>
    </location>
</feature>
<dbReference type="PANTHER" id="PTHR46888:SF15">
    <property type="entry name" value="ZINC FINGER AND SCAN DOMAIN-CONTAINING PROTEIN 12-LIKE"/>
    <property type="match status" value="1"/>
</dbReference>
<proteinExistence type="predicted"/>
<keyword evidence="3" id="KW-1185">Reference proteome</keyword>
<feature type="non-terminal residue" evidence="2">
    <location>
        <position position="184"/>
    </location>
</feature>
<feature type="non-terminal residue" evidence="2">
    <location>
        <position position="1"/>
    </location>
</feature>
<evidence type="ECO:0000313" key="3">
    <source>
        <dbReference type="Proteomes" id="UP000765507"/>
    </source>
</evidence>
<organism evidence="2 3">
    <name type="scientific">Chelydra serpentina</name>
    <name type="common">Snapping turtle</name>
    <name type="synonym">Testudo serpentina</name>
    <dbReference type="NCBI Taxonomy" id="8475"/>
    <lineage>
        <taxon>Eukaryota</taxon>
        <taxon>Metazoa</taxon>
        <taxon>Chordata</taxon>
        <taxon>Craniata</taxon>
        <taxon>Vertebrata</taxon>
        <taxon>Euteleostomi</taxon>
        <taxon>Archelosauria</taxon>
        <taxon>Testudinata</taxon>
        <taxon>Testudines</taxon>
        <taxon>Cryptodira</taxon>
        <taxon>Durocryptodira</taxon>
        <taxon>Americhelydia</taxon>
        <taxon>Chelydroidea</taxon>
        <taxon>Chelydridae</taxon>
        <taxon>Chelydra</taxon>
    </lineage>
</organism>
<dbReference type="EMBL" id="JAHGAV010000142">
    <property type="protein sequence ID" value="KAG6930627.1"/>
    <property type="molecule type" value="Genomic_DNA"/>
</dbReference>
<protein>
    <submittedName>
        <fullName evidence="2">Uncharacterized protein</fullName>
    </submittedName>
</protein>
<dbReference type="PANTHER" id="PTHR46888">
    <property type="entry name" value="ZINC KNUCKLE DOMAINCONTAINING PROTEIN-RELATED"/>
    <property type="match status" value="1"/>
</dbReference>
<sequence length="184" mass="20809">TTMEDVVRALIQATAAQQEATRVQAVAQQEAVRLQQETNRLLMDQAGQDRTMLRELVNQVKAFTEMNHGHDGTRKIRASNCLQKMTGKDDIEAYLLAFERTALREACPRDQWSGILAPFLCGEAQKAYYDLPEEACAAVRKDLPQENKPSKQVRVSPDLTPDQKNEVSEMIFRNQDVFSTKPGR</sequence>
<name>A0A8T1SPI0_CHESE</name>
<comment type="caution">
    <text evidence="2">The sequence shown here is derived from an EMBL/GenBank/DDBJ whole genome shotgun (WGS) entry which is preliminary data.</text>
</comment>
<dbReference type="AlphaFoldDB" id="A0A8T1SPI0"/>
<dbReference type="Proteomes" id="UP000765507">
    <property type="component" value="Unassembled WGS sequence"/>
</dbReference>
<evidence type="ECO:0000313" key="2">
    <source>
        <dbReference type="EMBL" id="KAG6930627.1"/>
    </source>
</evidence>